<feature type="region of interest" description="Disordered" evidence="2">
    <location>
        <begin position="212"/>
        <end position="233"/>
    </location>
</feature>
<dbReference type="GO" id="GO:0008270">
    <property type="term" value="F:zinc ion binding"/>
    <property type="evidence" value="ECO:0007669"/>
    <property type="project" value="UniProtKB-KW"/>
</dbReference>
<dbReference type="Proteomes" id="UP000029665">
    <property type="component" value="Unassembled WGS sequence"/>
</dbReference>
<keyword evidence="1" id="KW-0479">Metal-binding</keyword>
<accession>A0A060SDD0</accession>
<dbReference type="InterPro" id="IPR013087">
    <property type="entry name" value="Znf_C2H2_type"/>
</dbReference>
<protein>
    <recommendedName>
        <fullName evidence="3">C2H2-type domain-containing protein</fullName>
    </recommendedName>
</protein>
<evidence type="ECO:0000256" key="2">
    <source>
        <dbReference type="SAM" id="MobiDB-lite"/>
    </source>
</evidence>
<dbReference type="SUPFAM" id="SSF57667">
    <property type="entry name" value="beta-beta-alpha zinc fingers"/>
    <property type="match status" value="1"/>
</dbReference>
<evidence type="ECO:0000313" key="5">
    <source>
        <dbReference type="Proteomes" id="UP000029665"/>
    </source>
</evidence>
<dbReference type="HOGENOM" id="CLU_852961_0_0_1"/>
<evidence type="ECO:0000256" key="1">
    <source>
        <dbReference type="PROSITE-ProRule" id="PRU00042"/>
    </source>
</evidence>
<feature type="region of interest" description="Disordered" evidence="2">
    <location>
        <begin position="79"/>
        <end position="118"/>
    </location>
</feature>
<proteinExistence type="predicted"/>
<reference evidence="4" key="1">
    <citation type="submission" date="2014-01" db="EMBL/GenBank/DDBJ databases">
        <title>The genome of the white-rot fungus Pycnoporus cinnabarinus: a basidiomycete model with a versatile arsenal for lignocellulosic biomass breakdown.</title>
        <authorList>
            <person name="Levasseur A."/>
            <person name="Lomascolo A."/>
            <person name="Ruiz-Duenas F.J."/>
            <person name="Uzan E."/>
            <person name="Piumi F."/>
            <person name="Kues U."/>
            <person name="Ram A.F.J."/>
            <person name="Murat C."/>
            <person name="Haon M."/>
            <person name="Benoit I."/>
            <person name="Arfi Y."/>
            <person name="Chevret D."/>
            <person name="Drula E."/>
            <person name="Kwon M.J."/>
            <person name="Gouret P."/>
            <person name="Lesage-Meessen L."/>
            <person name="Lombard V."/>
            <person name="Mariette J."/>
            <person name="Noirot C."/>
            <person name="Park J."/>
            <person name="Patyshakuliyeva A."/>
            <person name="Wieneger R.A.B."/>
            <person name="Wosten H.A.B."/>
            <person name="Martin F."/>
            <person name="Coutinho P.M."/>
            <person name="de Vries R."/>
            <person name="Martinez A.T."/>
            <person name="Klopp C."/>
            <person name="Pontarotti P."/>
            <person name="Henrissat B."/>
            <person name="Record E."/>
        </authorList>
    </citation>
    <scope>NUCLEOTIDE SEQUENCE [LARGE SCALE GENOMIC DNA]</scope>
    <source>
        <strain evidence="4">BRFM137</strain>
    </source>
</reference>
<feature type="compositionally biased region" description="Basic residues" evidence="2">
    <location>
        <begin position="214"/>
        <end position="225"/>
    </location>
</feature>
<keyword evidence="1" id="KW-0863">Zinc-finger</keyword>
<dbReference type="PROSITE" id="PS00028">
    <property type="entry name" value="ZINC_FINGER_C2H2_1"/>
    <property type="match status" value="1"/>
</dbReference>
<feature type="compositionally biased region" description="Low complexity" evidence="2">
    <location>
        <begin position="79"/>
        <end position="93"/>
    </location>
</feature>
<keyword evidence="1" id="KW-0862">Zinc</keyword>
<feature type="compositionally biased region" description="Polar residues" evidence="2">
    <location>
        <begin position="95"/>
        <end position="114"/>
    </location>
</feature>
<dbReference type="EMBL" id="CCBP010000081">
    <property type="protein sequence ID" value="CDO70388.1"/>
    <property type="molecule type" value="Genomic_DNA"/>
</dbReference>
<evidence type="ECO:0000313" key="4">
    <source>
        <dbReference type="EMBL" id="CDO70388.1"/>
    </source>
</evidence>
<name>A0A060SDD0_PYCCI</name>
<evidence type="ECO:0000259" key="3">
    <source>
        <dbReference type="PROSITE" id="PS50157"/>
    </source>
</evidence>
<keyword evidence="5" id="KW-1185">Reference proteome</keyword>
<dbReference type="PROSITE" id="PS50157">
    <property type="entry name" value="ZINC_FINGER_C2H2_2"/>
    <property type="match status" value="1"/>
</dbReference>
<organism evidence="4 5">
    <name type="scientific">Pycnoporus cinnabarinus</name>
    <name type="common">Cinnabar-red polypore</name>
    <name type="synonym">Trametes cinnabarina</name>
    <dbReference type="NCBI Taxonomy" id="5643"/>
    <lineage>
        <taxon>Eukaryota</taxon>
        <taxon>Fungi</taxon>
        <taxon>Dikarya</taxon>
        <taxon>Basidiomycota</taxon>
        <taxon>Agaricomycotina</taxon>
        <taxon>Agaricomycetes</taxon>
        <taxon>Polyporales</taxon>
        <taxon>Polyporaceae</taxon>
        <taxon>Trametes</taxon>
    </lineage>
</organism>
<sequence>MPTDATHPSLDSVDLGTSLLSELLAGDFLVAPDQLDRDDHDFLDNFFTDGSSDDGPAPEFDLDPFGDVDWATLFPDLSSSSPSLSSPSSPLDSNAAYSITSTSNPSTPGASSLPTGPWSLCDHREHAGSYLDTPPPFHLNDAAGFTVRQAVVTQALGASSIDMPKHDVELLQQYQDCENASFPFVAAEAHALKVLVDGHGDGDLENKSALVQRNSKKAQHARRRRQDTTPRFECPRTNCDSGKFFSESAAILARSSHGSSLPLVVFARSHNLKVHIDTVHKGDRPFACEVPDCTMAFGRRHDLYRHHISKHTDEGSPRNKKPKTRK</sequence>
<dbReference type="OrthoDB" id="2758442at2759"/>
<dbReference type="Gene3D" id="3.30.160.60">
    <property type="entry name" value="Classic Zinc Finger"/>
    <property type="match status" value="1"/>
</dbReference>
<dbReference type="InterPro" id="IPR036236">
    <property type="entry name" value="Znf_C2H2_sf"/>
</dbReference>
<dbReference type="STRING" id="5643.A0A060SDD0"/>
<feature type="domain" description="C2H2-type" evidence="3">
    <location>
        <begin position="286"/>
        <end position="316"/>
    </location>
</feature>
<gene>
    <name evidence="4" type="ORF">BN946_scf184999.g28</name>
</gene>
<comment type="caution">
    <text evidence="4">The sequence shown here is derived from an EMBL/GenBank/DDBJ whole genome shotgun (WGS) entry which is preliminary data.</text>
</comment>
<dbReference type="AlphaFoldDB" id="A0A060SDD0"/>